<comment type="caution">
    <text evidence="7">The sequence shown here is derived from an EMBL/GenBank/DDBJ whole genome shotgun (WGS) entry which is preliminary data.</text>
</comment>
<protein>
    <submittedName>
        <fullName evidence="7">NPB protein</fullName>
    </submittedName>
</protein>
<evidence type="ECO:0000313" key="8">
    <source>
        <dbReference type="Proteomes" id="UP000517892"/>
    </source>
</evidence>
<organism evidence="7 8">
    <name type="scientific">Centropus unirufus</name>
    <dbReference type="NCBI Taxonomy" id="1118519"/>
    <lineage>
        <taxon>Eukaryota</taxon>
        <taxon>Metazoa</taxon>
        <taxon>Chordata</taxon>
        <taxon>Craniata</taxon>
        <taxon>Vertebrata</taxon>
        <taxon>Euteleostomi</taxon>
        <taxon>Archelosauria</taxon>
        <taxon>Archosauria</taxon>
        <taxon>Dinosauria</taxon>
        <taxon>Saurischia</taxon>
        <taxon>Theropoda</taxon>
        <taxon>Coelurosauria</taxon>
        <taxon>Aves</taxon>
        <taxon>Neognathae</taxon>
        <taxon>Neoaves</taxon>
        <taxon>Otidimorphae</taxon>
        <taxon>Cuculiformes</taxon>
        <taxon>Centropidae</taxon>
        <taxon>Centropus</taxon>
    </lineage>
</organism>
<evidence type="ECO:0000256" key="4">
    <source>
        <dbReference type="ARBA" id="ARBA00022685"/>
    </source>
</evidence>
<feature type="non-terminal residue" evidence="7">
    <location>
        <position position="116"/>
    </location>
</feature>
<proteinExistence type="inferred from homology"/>
<dbReference type="GO" id="GO:0005576">
    <property type="term" value="C:extracellular region"/>
    <property type="evidence" value="ECO:0007669"/>
    <property type="project" value="UniProtKB-SubCell"/>
</dbReference>
<dbReference type="PANTHER" id="PTHR28553:SF1">
    <property type="entry name" value="NEUROPEPTIDE B"/>
    <property type="match status" value="1"/>
</dbReference>
<dbReference type="EMBL" id="VYZI01000302">
    <property type="protein sequence ID" value="NWR75962.1"/>
    <property type="molecule type" value="Genomic_DNA"/>
</dbReference>
<evidence type="ECO:0000256" key="1">
    <source>
        <dbReference type="ARBA" id="ARBA00004613"/>
    </source>
</evidence>
<feature type="chain" id="PRO_5029806825" evidence="6">
    <location>
        <begin position="25"/>
        <end position="116"/>
    </location>
</feature>
<sequence length="116" mass="11860">MRAAGCPGLALLLLLLCLCRPTEPWYRPPAGPRAHAVGRASGLLSGLRRSGRAGLQPPPAPGLGAASPCWSLPQALCVMDVAPEPRSCRLLPGAPGTLQCKAGITVSLDPMECAGV</sequence>
<dbReference type="GO" id="GO:0007186">
    <property type="term" value="P:G protein-coupled receptor signaling pathway"/>
    <property type="evidence" value="ECO:0007669"/>
    <property type="project" value="TreeGrafter"/>
</dbReference>
<dbReference type="AlphaFoldDB" id="A0A7K4ZX47"/>
<gene>
    <name evidence="7" type="primary">Npb</name>
    <name evidence="7" type="ORF">CENUNI_R13590</name>
</gene>
<evidence type="ECO:0000256" key="3">
    <source>
        <dbReference type="ARBA" id="ARBA00022525"/>
    </source>
</evidence>
<evidence type="ECO:0000256" key="5">
    <source>
        <dbReference type="ARBA" id="ARBA00022729"/>
    </source>
</evidence>
<feature type="non-terminal residue" evidence="7">
    <location>
        <position position="1"/>
    </location>
</feature>
<dbReference type="GO" id="GO:0001664">
    <property type="term" value="F:G protein-coupled receptor binding"/>
    <property type="evidence" value="ECO:0007669"/>
    <property type="project" value="InterPro"/>
</dbReference>
<feature type="signal peptide" evidence="6">
    <location>
        <begin position="1"/>
        <end position="24"/>
    </location>
</feature>
<evidence type="ECO:0000256" key="6">
    <source>
        <dbReference type="SAM" id="SignalP"/>
    </source>
</evidence>
<keyword evidence="4" id="KW-0165">Cleavage on pair of basic residues</keyword>
<dbReference type="OrthoDB" id="9942334at2759"/>
<reference evidence="7 8" key="1">
    <citation type="submission" date="2019-09" db="EMBL/GenBank/DDBJ databases">
        <title>Bird 10,000 Genomes (B10K) Project - Family phase.</title>
        <authorList>
            <person name="Zhang G."/>
        </authorList>
    </citation>
    <scope>NUCLEOTIDE SEQUENCE [LARGE SCALE GENOMIC DNA]</scope>
    <source>
        <strain evidence="7">B10K-DU-017-25</strain>
        <tissue evidence="7">Mixed tissue sample</tissue>
    </source>
</reference>
<accession>A0A7K4ZX47</accession>
<comment type="subcellular location">
    <subcellularLocation>
        <location evidence="1">Secreted</location>
    </subcellularLocation>
</comment>
<evidence type="ECO:0000313" key="7">
    <source>
        <dbReference type="EMBL" id="NWR75962.1"/>
    </source>
</evidence>
<name>A0A7K4ZX47_9AVES</name>
<keyword evidence="5 6" id="KW-0732">Signal</keyword>
<keyword evidence="3" id="KW-0964">Secreted</keyword>
<dbReference type="Proteomes" id="UP000517892">
    <property type="component" value="Unassembled WGS sequence"/>
</dbReference>
<evidence type="ECO:0000256" key="2">
    <source>
        <dbReference type="ARBA" id="ARBA00005292"/>
    </source>
</evidence>
<dbReference type="PANTHER" id="PTHR28553">
    <property type="entry name" value="NEUROPEPTIDE B"/>
    <property type="match status" value="1"/>
</dbReference>
<keyword evidence="8" id="KW-1185">Reference proteome</keyword>
<dbReference type="GO" id="GO:0007631">
    <property type="term" value="P:feeding behavior"/>
    <property type="evidence" value="ECO:0007669"/>
    <property type="project" value="TreeGrafter"/>
</dbReference>
<comment type="similarity">
    <text evidence="2">Belongs to the neuropeptide B/W family.</text>
</comment>
<dbReference type="InterPro" id="IPR013297">
    <property type="entry name" value="Neuropept_BW_pre"/>
</dbReference>
<dbReference type="Pfam" id="PF15180">
    <property type="entry name" value="NPBW"/>
    <property type="match status" value="1"/>
</dbReference>